<dbReference type="AlphaFoldDB" id="I0R6U5"/>
<reference evidence="1 2" key="1">
    <citation type="submission" date="2012-03" db="EMBL/GenBank/DDBJ databases">
        <authorList>
            <person name="Durkin A.S."/>
            <person name="McCorrison J."/>
            <person name="Torralba M."/>
            <person name="Gillis M."/>
            <person name="Methe B."/>
            <person name="Sutton G."/>
            <person name="Nelson K.E."/>
        </authorList>
    </citation>
    <scope>NUCLEOTIDE SEQUENCE [LARGE SCALE GENOMIC DNA]</scope>
    <source>
        <strain evidence="1 2">F0468</strain>
    </source>
</reference>
<evidence type="ECO:0000313" key="1">
    <source>
        <dbReference type="EMBL" id="EIC95403.1"/>
    </source>
</evidence>
<dbReference type="EMBL" id="AJGH01000083">
    <property type="protein sequence ID" value="EIC95403.1"/>
    <property type="molecule type" value="Genomic_DNA"/>
</dbReference>
<accession>I0R6U5</accession>
<name>I0R6U5_9FIRM</name>
<dbReference type="Proteomes" id="UP000005039">
    <property type="component" value="Unassembled WGS sequence"/>
</dbReference>
<sequence>MSLISAYPVNDNKCYEMEILSVEPENISDKIQAKNMKF</sequence>
<evidence type="ECO:0000313" key="2">
    <source>
        <dbReference type="Proteomes" id="UP000005039"/>
    </source>
</evidence>
<protein>
    <submittedName>
        <fullName evidence="1">Uncharacterized protein</fullName>
    </submittedName>
</protein>
<comment type="caution">
    <text evidence="1">The sequence shown here is derived from an EMBL/GenBank/DDBJ whole genome shotgun (WGS) entry which is preliminary data.</text>
</comment>
<proteinExistence type="predicted"/>
<keyword evidence="2" id="KW-1185">Reference proteome</keyword>
<gene>
    <name evidence="1" type="ORF">HMPREF9970_0102</name>
</gene>
<dbReference type="PATRIC" id="fig|1095750.3.peg.1810"/>
<organism evidence="1 2">
    <name type="scientific">Lachnoanaerobaculum saburreum F0468</name>
    <dbReference type="NCBI Taxonomy" id="1095750"/>
    <lineage>
        <taxon>Bacteria</taxon>
        <taxon>Bacillati</taxon>
        <taxon>Bacillota</taxon>
        <taxon>Clostridia</taxon>
        <taxon>Lachnospirales</taxon>
        <taxon>Lachnospiraceae</taxon>
        <taxon>Lachnoanaerobaculum</taxon>
    </lineage>
</organism>